<sequence length="129" mass="14753">MVVQKEQEKLVMIKGDKGDHERFEGLVDHTLQSEEVDVETQDVDTVDTPPWLKMPKEDDTSNVVKHIELKKRVTKMLTPSTPPKLRMPKEDDTSNGVKVGDEHQMNALGSEVNIELEKSIDMLEKFRLV</sequence>
<dbReference type="AlphaFoldDB" id="A0A5D3CWZ5"/>
<name>A0A5D3CWZ5_CUCMM</name>
<feature type="region of interest" description="Disordered" evidence="1">
    <location>
        <begin position="78"/>
        <end position="102"/>
    </location>
</feature>
<comment type="caution">
    <text evidence="2">The sequence shown here is derived from an EMBL/GenBank/DDBJ whole genome shotgun (WGS) entry which is preliminary data.</text>
</comment>
<evidence type="ECO:0000313" key="3">
    <source>
        <dbReference type="Proteomes" id="UP000321947"/>
    </source>
</evidence>
<evidence type="ECO:0000256" key="1">
    <source>
        <dbReference type="SAM" id="MobiDB-lite"/>
    </source>
</evidence>
<accession>A0A5D3CWZ5</accession>
<proteinExistence type="predicted"/>
<feature type="region of interest" description="Disordered" evidence="1">
    <location>
        <begin position="29"/>
        <end position="59"/>
    </location>
</feature>
<dbReference type="EMBL" id="SSTD01008420">
    <property type="protein sequence ID" value="TYK15995.1"/>
    <property type="molecule type" value="Genomic_DNA"/>
</dbReference>
<dbReference type="Proteomes" id="UP000321947">
    <property type="component" value="Unassembled WGS sequence"/>
</dbReference>
<feature type="compositionally biased region" description="Acidic residues" evidence="1">
    <location>
        <begin position="34"/>
        <end position="45"/>
    </location>
</feature>
<evidence type="ECO:0000313" key="2">
    <source>
        <dbReference type="EMBL" id="TYK15995.1"/>
    </source>
</evidence>
<gene>
    <name evidence="2" type="ORF">E5676_scaffold812G00010</name>
</gene>
<reference evidence="2 3" key="1">
    <citation type="submission" date="2019-08" db="EMBL/GenBank/DDBJ databases">
        <title>Draft genome sequences of two oriental melons (Cucumis melo L. var makuwa).</title>
        <authorList>
            <person name="Kwon S.-Y."/>
        </authorList>
    </citation>
    <scope>NUCLEOTIDE SEQUENCE [LARGE SCALE GENOMIC DNA]</scope>
    <source>
        <strain evidence="3">cv. Chang Bougi</strain>
        <tissue evidence="2">Leaf</tissue>
    </source>
</reference>
<organism evidence="2 3">
    <name type="scientific">Cucumis melo var. makuwa</name>
    <name type="common">Oriental melon</name>
    <dbReference type="NCBI Taxonomy" id="1194695"/>
    <lineage>
        <taxon>Eukaryota</taxon>
        <taxon>Viridiplantae</taxon>
        <taxon>Streptophyta</taxon>
        <taxon>Embryophyta</taxon>
        <taxon>Tracheophyta</taxon>
        <taxon>Spermatophyta</taxon>
        <taxon>Magnoliopsida</taxon>
        <taxon>eudicotyledons</taxon>
        <taxon>Gunneridae</taxon>
        <taxon>Pentapetalae</taxon>
        <taxon>rosids</taxon>
        <taxon>fabids</taxon>
        <taxon>Cucurbitales</taxon>
        <taxon>Cucurbitaceae</taxon>
        <taxon>Benincaseae</taxon>
        <taxon>Cucumis</taxon>
    </lineage>
</organism>
<protein>
    <submittedName>
        <fullName evidence="2">Uncharacterized protein</fullName>
    </submittedName>
</protein>